<evidence type="ECO:0000313" key="1">
    <source>
        <dbReference type="EMBL" id="GAJ11643.1"/>
    </source>
</evidence>
<dbReference type="AlphaFoldDB" id="X1U264"/>
<feature type="non-terminal residue" evidence="1">
    <location>
        <position position="1"/>
    </location>
</feature>
<proteinExistence type="predicted"/>
<protein>
    <submittedName>
        <fullName evidence="1">Uncharacterized protein</fullName>
    </submittedName>
</protein>
<gene>
    <name evidence="1" type="ORF">S12H4_52903</name>
</gene>
<organism evidence="1">
    <name type="scientific">marine sediment metagenome</name>
    <dbReference type="NCBI Taxonomy" id="412755"/>
    <lineage>
        <taxon>unclassified sequences</taxon>
        <taxon>metagenomes</taxon>
        <taxon>ecological metagenomes</taxon>
    </lineage>
</organism>
<sequence length="175" mass="18687">TVVPAPTETYERYYAVNLGAGASYVPAENGFFAAGLFDDYLRAEIQGTAWGSILSGNNGADSVIGDGANLKFTNTDDGSNNLVVMRLFITGATYERYYYGDLALDAAYIPTDEGLYTFASPVASIIAQYKNNGTWLSADRGAGNVGNSLAIGDGTNLRIFADYSAGEIVLMRWVL</sequence>
<name>X1U264_9ZZZZ</name>
<reference evidence="1" key="1">
    <citation type="journal article" date="2014" name="Front. Microbiol.">
        <title>High frequency of phylogenetically diverse reductive dehalogenase-homologous genes in deep subseafloor sedimentary metagenomes.</title>
        <authorList>
            <person name="Kawai M."/>
            <person name="Futagami T."/>
            <person name="Toyoda A."/>
            <person name="Takaki Y."/>
            <person name="Nishi S."/>
            <person name="Hori S."/>
            <person name="Arai W."/>
            <person name="Tsubouchi T."/>
            <person name="Morono Y."/>
            <person name="Uchiyama I."/>
            <person name="Ito T."/>
            <person name="Fujiyama A."/>
            <person name="Inagaki F."/>
            <person name="Takami H."/>
        </authorList>
    </citation>
    <scope>NUCLEOTIDE SEQUENCE</scope>
    <source>
        <strain evidence="1">Expedition CK06-06</strain>
    </source>
</reference>
<accession>X1U264</accession>
<comment type="caution">
    <text evidence="1">The sequence shown here is derived from an EMBL/GenBank/DDBJ whole genome shotgun (WGS) entry which is preliminary data.</text>
</comment>
<dbReference type="EMBL" id="BARW01033611">
    <property type="protein sequence ID" value="GAJ11643.1"/>
    <property type="molecule type" value="Genomic_DNA"/>
</dbReference>